<dbReference type="AlphaFoldDB" id="A0A0N6W8Z1"/>
<gene>
    <name evidence="1" type="primary">orf1</name>
</gene>
<proteinExistence type="predicted"/>
<sequence length="256" mass="30214">MKTQIKQILYSTTVKLHSIYQHSIPNNSQMKIKSSMWIGFKYDLNSAYLWSMIQPLPLKITLTLSEEKKKKEFTYCTVSNSKNNLWLNSTELKSIKKLTTTHTHSMKITYKSQQNITHNKKIINITNSKNIHNFKTYKQIINKIHGIYSIKFKNKKNMKSGKNSAILSLTITYQNRKKILETFKQKYNIFYLHTDSAISDYPLTHNKIKYNIGYIKSSTQLLYNNKKNRWKIINTLIPHKNKISTIQLQLDLNFLL</sequence>
<keyword evidence="1" id="KW-0496">Mitochondrion</keyword>
<reference evidence="1" key="1">
    <citation type="journal article" date="2014" name="Gene">
        <title>Eight new mtDNA sequences of glass sponges reveal an extensive usage of +1 frameshifting in mitochondrial translation.</title>
        <authorList>
            <person name="Haen K.M."/>
            <person name="Pett W."/>
            <person name="Lavrov D.V."/>
        </authorList>
    </citation>
    <scope>NUCLEOTIDE SEQUENCE</scope>
</reference>
<accession>A0A0N6W8Z1</accession>
<geneLocation type="mitochondrion" evidence="1"/>
<evidence type="ECO:0000313" key="1">
    <source>
        <dbReference type="EMBL" id="AJF93994.1"/>
    </source>
</evidence>
<protein>
    <submittedName>
        <fullName evidence="1">Uncharacterized protein</fullName>
    </submittedName>
</protein>
<name>A0A0N6W8Z1_9METZ</name>
<organism evidence="1">
    <name type="scientific">Tabachnickia sp. DVL-2014</name>
    <dbReference type="NCBI Taxonomy" id="1569960"/>
    <lineage>
        <taxon>Eukaryota</taxon>
        <taxon>Metazoa</taxon>
        <taxon>Porifera</taxon>
        <taxon>Hexactinellida</taxon>
        <taxon>Amphidiscophora</taxon>
        <taxon>Amphidiscosida</taxon>
        <taxon>Hyalonematidae</taxon>
        <taxon>Tabachnickia</taxon>
    </lineage>
</organism>
<dbReference type="EMBL" id="KM580074">
    <property type="protein sequence ID" value="AJF93994.1"/>
    <property type="molecule type" value="Genomic_DNA"/>
</dbReference>